<dbReference type="EMBL" id="BSXS01009508">
    <property type="protein sequence ID" value="GME95686.1"/>
    <property type="molecule type" value="Genomic_DNA"/>
</dbReference>
<name>A0ACB5TVS2_AMBMO</name>
<protein>
    <submittedName>
        <fullName evidence="1">Unnamed protein product</fullName>
    </submittedName>
</protein>
<gene>
    <name evidence="1" type="ORF">Amon02_000979000</name>
</gene>
<organism evidence="1 2">
    <name type="scientific">Ambrosiozyma monospora</name>
    <name type="common">Yeast</name>
    <name type="synonym">Endomycopsis monosporus</name>
    <dbReference type="NCBI Taxonomy" id="43982"/>
    <lineage>
        <taxon>Eukaryota</taxon>
        <taxon>Fungi</taxon>
        <taxon>Dikarya</taxon>
        <taxon>Ascomycota</taxon>
        <taxon>Saccharomycotina</taxon>
        <taxon>Pichiomycetes</taxon>
        <taxon>Pichiales</taxon>
        <taxon>Pichiaceae</taxon>
        <taxon>Ambrosiozyma</taxon>
    </lineage>
</organism>
<accession>A0ACB5TVS2</accession>
<comment type="caution">
    <text evidence="1">The sequence shown here is derived from an EMBL/GenBank/DDBJ whole genome shotgun (WGS) entry which is preliminary data.</text>
</comment>
<proteinExistence type="predicted"/>
<dbReference type="Proteomes" id="UP001165064">
    <property type="component" value="Unassembled WGS sequence"/>
</dbReference>
<keyword evidence="2" id="KW-1185">Reference proteome</keyword>
<evidence type="ECO:0000313" key="1">
    <source>
        <dbReference type="EMBL" id="GME95686.1"/>
    </source>
</evidence>
<evidence type="ECO:0000313" key="2">
    <source>
        <dbReference type="Proteomes" id="UP001165064"/>
    </source>
</evidence>
<sequence length="474" mass="52456">MIDHIHKTDHNRSTANSISFGTNVSSEINTFCGTCGFKGHSRTDPSCPKYGLRKLLRIPQDVYCEACGLKGHFWQDSNCPVYGLRGTTRQHMINHIHKSEHNRTVSNSTSSGATTTSFIDSDSNGSRNLNDTQQNNDLSKSNILSQSPTPSTATTISSVLPPYSPSQSSVSVSSSPKYRSLSRSQISPPSQSQNLHPSQTQQQKSPPQTQLPQQAQSSHLQQQKQSPLIQQQKQTPQEQQQKQTSQQQHNQQTKSVTTNIATATHELLPSSLPPRPLNINILKIPTGPRNLKLVSEEISKVVKPPRPHIRRPARTLAKFVKQSTTKDKITVSDLNVSFINSTSTFNSTPNPSSNSKTTSNQDVTKGEKIVKDELSIPDEFSPVGSTKAGIDIIFVHEDVPHGLRPDIGQMSKRPLRLAVMIVTVIATVVMRVAQKKNKKKTKMTPLLIQFKGKRRSVKTITAIMKKIIMMSVRT</sequence>
<reference evidence="1" key="1">
    <citation type="submission" date="2023-04" db="EMBL/GenBank/DDBJ databases">
        <title>Ambrosiozyma monospora NBRC 10751.</title>
        <authorList>
            <person name="Ichikawa N."/>
            <person name="Sato H."/>
            <person name="Tonouchi N."/>
        </authorList>
    </citation>
    <scope>NUCLEOTIDE SEQUENCE</scope>
    <source>
        <strain evidence="1">NBRC 10751</strain>
    </source>
</reference>